<dbReference type="PANTHER" id="PTHR15822:SF4">
    <property type="entry name" value="TYROSYL-DNA PHOSPHODIESTERASE 2"/>
    <property type="match status" value="1"/>
</dbReference>
<gene>
    <name evidence="11" type="ORF">SAMN05421823_103638</name>
</gene>
<keyword evidence="11" id="KW-0255">Endonuclease</keyword>
<dbReference type="InterPro" id="IPR036691">
    <property type="entry name" value="Endo/exonu/phosph_ase_sf"/>
</dbReference>
<dbReference type="SUPFAM" id="SSF56219">
    <property type="entry name" value="DNase I-like"/>
    <property type="match status" value="1"/>
</dbReference>
<evidence type="ECO:0000256" key="8">
    <source>
        <dbReference type="ARBA" id="ARBA00023204"/>
    </source>
</evidence>
<dbReference type="GO" id="GO:0004527">
    <property type="term" value="F:exonuclease activity"/>
    <property type="evidence" value="ECO:0007669"/>
    <property type="project" value="UniProtKB-KW"/>
</dbReference>
<reference evidence="11 12" key="1">
    <citation type="submission" date="2016-10" db="EMBL/GenBank/DDBJ databases">
        <authorList>
            <person name="de Groot N.N."/>
        </authorList>
    </citation>
    <scope>NUCLEOTIDE SEQUENCE [LARGE SCALE GENOMIC DNA]</scope>
    <source>
        <strain evidence="11 12">DSM 25186</strain>
    </source>
</reference>
<keyword evidence="7" id="KW-0460">Magnesium</keyword>
<keyword evidence="3" id="KW-0540">Nuclease</keyword>
<keyword evidence="6 11" id="KW-0378">Hydrolase</keyword>
<keyword evidence="4" id="KW-0479">Metal-binding</keyword>
<comment type="cofactor">
    <cofactor evidence="1">
        <name>Mn(2+)</name>
        <dbReference type="ChEBI" id="CHEBI:29035"/>
    </cofactor>
</comment>
<evidence type="ECO:0000256" key="3">
    <source>
        <dbReference type="ARBA" id="ARBA00022722"/>
    </source>
</evidence>
<sequence>MFSNAVYVRKRSVYHGLLFLTVLSTVATLASYYFTHISPQVFWPGAFLSLGLPMLLGFNLLLILLWLMVRPSLAVWPLGLLIAGAPFISATVSIRPAELPPVTDSSRTFNVLSYNVSTFISGRHYLKYIGKENALPMVEWVTNSKADILCLQEFYNNDSSSIYNTVERLISSGRPYYYMTPIKNYQDEGGFHSVAIFSRYPIVRGGDVIVGKQSDLNRGLFADIKVANDTVRVYSLHLESMTINEASLFSANSSEKWLQSVQTALGKIRRGTRVRGEQIDLLKEHIANSPYPAIVCGDFNDLPYSYTYFRLKKQMLSAFEEAGNGFGFTYNGKLFFLRLDNQFYDPVFQIHHFETLRSVPYSEHFPIEGTYSLPAG</sequence>
<protein>
    <submittedName>
        <fullName evidence="11">Metal-dependent hydrolase, endonuclease/exonuclease/phosphatase family</fullName>
    </submittedName>
</protein>
<dbReference type="Proteomes" id="UP000198510">
    <property type="component" value="Unassembled WGS sequence"/>
</dbReference>
<dbReference type="Pfam" id="PF03372">
    <property type="entry name" value="Exo_endo_phos"/>
    <property type="match status" value="1"/>
</dbReference>
<keyword evidence="11" id="KW-0269">Exonuclease</keyword>
<dbReference type="STRING" id="1075417.SAMN05421823_103638"/>
<feature type="transmembrane region" description="Helical" evidence="9">
    <location>
        <begin position="12"/>
        <end position="34"/>
    </location>
</feature>
<proteinExistence type="predicted"/>
<dbReference type="InterPro" id="IPR051547">
    <property type="entry name" value="TDP2-like"/>
</dbReference>
<dbReference type="AlphaFoldDB" id="A0A1G9F0M7"/>
<evidence type="ECO:0000256" key="1">
    <source>
        <dbReference type="ARBA" id="ARBA00001936"/>
    </source>
</evidence>
<evidence type="ECO:0000256" key="9">
    <source>
        <dbReference type="SAM" id="Phobius"/>
    </source>
</evidence>
<evidence type="ECO:0000259" key="10">
    <source>
        <dbReference type="Pfam" id="PF03372"/>
    </source>
</evidence>
<dbReference type="OrthoDB" id="635146at2"/>
<keyword evidence="9" id="KW-0472">Membrane</keyword>
<accession>A0A1G9F0M7</accession>
<evidence type="ECO:0000256" key="7">
    <source>
        <dbReference type="ARBA" id="ARBA00022842"/>
    </source>
</evidence>
<dbReference type="GO" id="GO:0004519">
    <property type="term" value="F:endonuclease activity"/>
    <property type="evidence" value="ECO:0007669"/>
    <property type="project" value="UniProtKB-KW"/>
</dbReference>
<keyword evidence="12" id="KW-1185">Reference proteome</keyword>
<dbReference type="GO" id="GO:0006281">
    <property type="term" value="P:DNA repair"/>
    <property type="evidence" value="ECO:0007669"/>
    <property type="project" value="UniProtKB-KW"/>
</dbReference>
<dbReference type="GO" id="GO:0046872">
    <property type="term" value="F:metal ion binding"/>
    <property type="evidence" value="ECO:0007669"/>
    <property type="project" value="UniProtKB-KW"/>
</dbReference>
<evidence type="ECO:0000256" key="6">
    <source>
        <dbReference type="ARBA" id="ARBA00022801"/>
    </source>
</evidence>
<evidence type="ECO:0000256" key="2">
    <source>
        <dbReference type="ARBA" id="ARBA00001946"/>
    </source>
</evidence>
<organism evidence="11 12">
    <name type="scientific">Catalinimonas alkaloidigena</name>
    <dbReference type="NCBI Taxonomy" id="1075417"/>
    <lineage>
        <taxon>Bacteria</taxon>
        <taxon>Pseudomonadati</taxon>
        <taxon>Bacteroidota</taxon>
        <taxon>Cytophagia</taxon>
        <taxon>Cytophagales</taxon>
        <taxon>Catalimonadaceae</taxon>
        <taxon>Catalinimonas</taxon>
    </lineage>
</organism>
<dbReference type="EMBL" id="FNFO01000003">
    <property type="protein sequence ID" value="SDK81922.1"/>
    <property type="molecule type" value="Genomic_DNA"/>
</dbReference>
<dbReference type="PANTHER" id="PTHR15822">
    <property type="entry name" value="TRAF AND TNF RECEPTOR-ASSOCIATED PROTEIN"/>
    <property type="match status" value="1"/>
</dbReference>
<feature type="transmembrane region" description="Helical" evidence="9">
    <location>
        <begin position="46"/>
        <end position="67"/>
    </location>
</feature>
<comment type="cofactor">
    <cofactor evidence="2">
        <name>Mg(2+)</name>
        <dbReference type="ChEBI" id="CHEBI:18420"/>
    </cofactor>
</comment>
<feature type="domain" description="Endonuclease/exonuclease/phosphatase" evidence="10">
    <location>
        <begin position="112"/>
        <end position="358"/>
    </location>
</feature>
<dbReference type="InterPro" id="IPR005135">
    <property type="entry name" value="Endo/exonuclease/phosphatase"/>
</dbReference>
<name>A0A1G9F0M7_9BACT</name>
<evidence type="ECO:0000256" key="4">
    <source>
        <dbReference type="ARBA" id="ARBA00022723"/>
    </source>
</evidence>
<dbReference type="CDD" id="cd09084">
    <property type="entry name" value="EEP-2"/>
    <property type="match status" value="1"/>
</dbReference>
<keyword evidence="8" id="KW-0234">DNA repair</keyword>
<feature type="transmembrane region" description="Helical" evidence="9">
    <location>
        <begin position="74"/>
        <end position="94"/>
    </location>
</feature>
<evidence type="ECO:0000313" key="11">
    <source>
        <dbReference type="EMBL" id="SDK81922.1"/>
    </source>
</evidence>
<keyword evidence="9" id="KW-1133">Transmembrane helix</keyword>
<evidence type="ECO:0000256" key="5">
    <source>
        <dbReference type="ARBA" id="ARBA00022763"/>
    </source>
</evidence>
<keyword evidence="5" id="KW-0227">DNA damage</keyword>
<keyword evidence="9" id="KW-0812">Transmembrane</keyword>
<evidence type="ECO:0000313" key="12">
    <source>
        <dbReference type="Proteomes" id="UP000198510"/>
    </source>
</evidence>
<dbReference type="Gene3D" id="3.60.10.10">
    <property type="entry name" value="Endonuclease/exonuclease/phosphatase"/>
    <property type="match status" value="1"/>
</dbReference>